<dbReference type="Proteomes" id="UP000092714">
    <property type="component" value="Unassembled WGS sequence"/>
</dbReference>
<protein>
    <submittedName>
        <fullName evidence="2">Uncharacterized protein</fullName>
    </submittedName>
</protein>
<dbReference type="AlphaFoldDB" id="A0A174W2Y5"/>
<organism evidence="2 3">
    <name type="scientific">Clostridium paraputrificum</name>
    <dbReference type="NCBI Taxonomy" id="29363"/>
    <lineage>
        <taxon>Bacteria</taxon>
        <taxon>Bacillati</taxon>
        <taxon>Bacillota</taxon>
        <taxon>Clostridia</taxon>
        <taxon>Eubacteriales</taxon>
        <taxon>Clostridiaceae</taxon>
        <taxon>Clostridium</taxon>
    </lineage>
</organism>
<feature type="transmembrane region" description="Helical" evidence="1">
    <location>
        <begin position="28"/>
        <end position="47"/>
    </location>
</feature>
<sequence length="377" mass="43688">MGNWISYIIILILSYIFTYIFELKENYVLLYMIIIAPIIDGLLFIYFGKVLDAKVTCEVDSIEKNTCFLCNVEIENHGWVPIPFVDYEIKYNNNVISDENNITRVSIGGREKEELELRFRAIHRGVGGIELSSICIRSLLGLFKKNIESEECINKIAILPSLIELDGSDYLVDNKFEESQVDDGETNIIVGEPGYEFKEYSEGDPLNRVNWKLSSKKNLLMIRKSISNDINKKVVILDPLILKSKDVELVEDLIIEGFISIIDLFINNDLEVDIVIGEKTGWRIFSSSEIESIVWLQNYFSYYEFIYSKNNRFRKLALNEDKKSDYIIFTSNKDNELGELVRSLEVRNDKVIVVSNDKRKAFEEELYLKMDYSLEGI</sequence>
<evidence type="ECO:0000256" key="1">
    <source>
        <dbReference type="SAM" id="Phobius"/>
    </source>
</evidence>
<gene>
    <name evidence="2" type="ORF">CP373A1_08025</name>
</gene>
<keyword evidence="1" id="KW-0812">Transmembrane</keyword>
<feature type="transmembrane region" description="Helical" evidence="1">
    <location>
        <begin position="6"/>
        <end position="21"/>
    </location>
</feature>
<dbReference type="OrthoDB" id="9778037at2"/>
<dbReference type="EMBL" id="MAPZ01000019">
    <property type="protein sequence ID" value="OBY10455.1"/>
    <property type="molecule type" value="Genomic_DNA"/>
</dbReference>
<proteinExistence type="predicted"/>
<keyword evidence="1" id="KW-1133">Transmembrane helix</keyword>
<reference evidence="2 3" key="1">
    <citation type="submission" date="2016-06" db="EMBL/GenBank/DDBJ databases">
        <authorList>
            <person name="Kjaerup R.B."/>
            <person name="Dalgaard T.S."/>
            <person name="Juul-Madsen H.R."/>
        </authorList>
    </citation>
    <scope>NUCLEOTIDE SEQUENCE [LARGE SCALE GENOMIC DNA]</scope>
    <source>
        <strain evidence="2 3">373-A1</strain>
    </source>
</reference>
<dbReference type="eggNOG" id="COG1721">
    <property type="taxonomic scope" value="Bacteria"/>
</dbReference>
<comment type="caution">
    <text evidence="2">The sequence shown here is derived from an EMBL/GenBank/DDBJ whole genome shotgun (WGS) entry which is preliminary data.</text>
</comment>
<dbReference type="PANTHER" id="PTHR34351:SF1">
    <property type="entry name" value="SLR1927 PROTEIN"/>
    <property type="match status" value="1"/>
</dbReference>
<evidence type="ECO:0000313" key="2">
    <source>
        <dbReference type="EMBL" id="OBY10455.1"/>
    </source>
</evidence>
<keyword evidence="1" id="KW-0472">Membrane</keyword>
<evidence type="ECO:0000313" key="3">
    <source>
        <dbReference type="Proteomes" id="UP000092714"/>
    </source>
</evidence>
<name>A0A174W2Y5_9CLOT</name>
<accession>A0A174W2Y5</accession>
<keyword evidence="3" id="KW-1185">Reference proteome</keyword>
<dbReference type="PANTHER" id="PTHR34351">
    <property type="entry name" value="SLR1927 PROTEIN-RELATED"/>
    <property type="match status" value="1"/>
</dbReference>
<dbReference type="RefSeq" id="WP_027098119.1">
    <property type="nucleotide sequence ID" value="NZ_JAQLHM010000002.1"/>
</dbReference>